<dbReference type="EMBL" id="JSUQ01000019">
    <property type="protein sequence ID" value="KHQ51240.1"/>
    <property type="molecule type" value="Genomic_DNA"/>
</dbReference>
<gene>
    <name evidence="1" type="ORF">OA50_04273</name>
</gene>
<evidence type="ECO:0000313" key="2">
    <source>
        <dbReference type="Proteomes" id="UP000030960"/>
    </source>
</evidence>
<dbReference type="RefSeq" id="WP_052244728.1">
    <property type="nucleotide sequence ID" value="NZ_JSUQ01000019.1"/>
</dbReference>
<reference evidence="1 2" key="1">
    <citation type="submission" date="2014-10" db="EMBL/GenBank/DDBJ databases">
        <title>Genome sequence of Ponticoccus sp. strain UMTAT08 isolated from clonal culture of toxic dinoflagellate Alexandrium tamiyavanichii.</title>
        <authorList>
            <person name="Gan H.Y."/>
            <person name="Muhd D.-D."/>
            <person name="Mohd Noor M.E."/>
            <person name="Yeong Y.S."/>
            <person name="Usup G."/>
        </authorList>
    </citation>
    <scope>NUCLEOTIDE SEQUENCE [LARGE SCALE GENOMIC DNA]</scope>
    <source>
        <strain evidence="1 2">UMTAT08</strain>
    </source>
</reference>
<protein>
    <submittedName>
        <fullName evidence="1">Uncharacterized protein</fullName>
    </submittedName>
</protein>
<keyword evidence="2" id="KW-1185">Reference proteome</keyword>
<sequence length="96" mass="10880">MSLPKDYWLLAPTTAARKAELEDMILQAQACGHIPTSGLSTNVERRAWLQQARSAEWDRRQMSRRAAPVRRSPCEIPAREVNAWLRTLPPDTGQTP</sequence>
<name>A0A0B3RIZ7_9RHOB</name>
<evidence type="ECO:0000313" key="1">
    <source>
        <dbReference type="EMBL" id="KHQ51240.1"/>
    </source>
</evidence>
<proteinExistence type="predicted"/>
<dbReference type="OrthoDB" id="9951359at2"/>
<comment type="caution">
    <text evidence="1">The sequence shown here is derived from an EMBL/GenBank/DDBJ whole genome shotgun (WGS) entry which is preliminary data.</text>
</comment>
<dbReference type="AlphaFoldDB" id="A0A0B3RIZ7"/>
<accession>A0A0B3RIZ7</accession>
<organism evidence="1 2">
    <name type="scientific">Mameliella alba</name>
    <dbReference type="NCBI Taxonomy" id="561184"/>
    <lineage>
        <taxon>Bacteria</taxon>
        <taxon>Pseudomonadati</taxon>
        <taxon>Pseudomonadota</taxon>
        <taxon>Alphaproteobacteria</taxon>
        <taxon>Rhodobacterales</taxon>
        <taxon>Roseobacteraceae</taxon>
        <taxon>Mameliella</taxon>
    </lineage>
</organism>
<dbReference type="Proteomes" id="UP000030960">
    <property type="component" value="Unassembled WGS sequence"/>
</dbReference>